<gene>
    <name evidence="1" type="ORF">FA13DRAFT_230679</name>
</gene>
<accession>A0A4Y7TH29</accession>
<reference evidence="1 2" key="1">
    <citation type="journal article" date="2019" name="Nat. Ecol. Evol.">
        <title>Megaphylogeny resolves global patterns of mushroom evolution.</title>
        <authorList>
            <person name="Varga T."/>
            <person name="Krizsan K."/>
            <person name="Foldi C."/>
            <person name="Dima B."/>
            <person name="Sanchez-Garcia M."/>
            <person name="Sanchez-Ramirez S."/>
            <person name="Szollosi G.J."/>
            <person name="Szarkandi J.G."/>
            <person name="Papp V."/>
            <person name="Albert L."/>
            <person name="Andreopoulos W."/>
            <person name="Angelini C."/>
            <person name="Antonin V."/>
            <person name="Barry K.W."/>
            <person name="Bougher N.L."/>
            <person name="Buchanan P."/>
            <person name="Buyck B."/>
            <person name="Bense V."/>
            <person name="Catcheside P."/>
            <person name="Chovatia M."/>
            <person name="Cooper J."/>
            <person name="Damon W."/>
            <person name="Desjardin D."/>
            <person name="Finy P."/>
            <person name="Geml J."/>
            <person name="Haridas S."/>
            <person name="Hughes K."/>
            <person name="Justo A."/>
            <person name="Karasinski D."/>
            <person name="Kautmanova I."/>
            <person name="Kiss B."/>
            <person name="Kocsube S."/>
            <person name="Kotiranta H."/>
            <person name="LaButti K.M."/>
            <person name="Lechner B.E."/>
            <person name="Liimatainen K."/>
            <person name="Lipzen A."/>
            <person name="Lukacs Z."/>
            <person name="Mihaltcheva S."/>
            <person name="Morgado L.N."/>
            <person name="Niskanen T."/>
            <person name="Noordeloos M.E."/>
            <person name="Ohm R.A."/>
            <person name="Ortiz-Santana B."/>
            <person name="Ovrebo C."/>
            <person name="Racz N."/>
            <person name="Riley R."/>
            <person name="Savchenko A."/>
            <person name="Shiryaev A."/>
            <person name="Soop K."/>
            <person name="Spirin V."/>
            <person name="Szebenyi C."/>
            <person name="Tomsovsky M."/>
            <person name="Tulloss R.E."/>
            <person name="Uehling J."/>
            <person name="Grigoriev I.V."/>
            <person name="Vagvolgyi C."/>
            <person name="Papp T."/>
            <person name="Martin F.M."/>
            <person name="Miettinen O."/>
            <person name="Hibbett D.S."/>
            <person name="Nagy L.G."/>
        </authorList>
    </citation>
    <scope>NUCLEOTIDE SEQUENCE [LARGE SCALE GENOMIC DNA]</scope>
    <source>
        <strain evidence="1 2">FP101781</strain>
    </source>
</reference>
<dbReference type="AlphaFoldDB" id="A0A4Y7TH29"/>
<dbReference type="EMBL" id="QPFP01000014">
    <property type="protein sequence ID" value="TEB32882.1"/>
    <property type="molecule type" value="Genomic_DNA"/>
</dbReference>
<evidence type="ECO:0000313" key="1">
    <source>
        <dbReference type="EMBL" id="TEB32882.1"/>
    </source>
</evidence>
<sequence>MLSQCTVEKIHGLNPLFKLLPWYETLSESDQVPDGTSEPDWDRFSLYALAFASSLYYAGMKSSHRCGFEDWVIYPPRDACPDVPKLRSASISSIDLMSSKTLLLFVSPTLVEFRFDCDAVPQECEPPGLSPTLRFKRSRQLHGTYKYFTTRGRSWTNPSSQA</sequence>
<dbReference type="Proteomes" id="UP000298030">
    <property type="component" value="Unassembled WGS sequence"/>
</dbReference>
<evidence type="ECO:0000313" key="2">
    <source>
        <dbReference type="Proteomes" id="UP000298030"/>
    </source>
</evidence>
<protein>
    <submittedName>
        <fullName evidence="1">Uncharacterized protein</fullName>
    </submittedName>
</protein>
<comment type="caution">
    <text evidence="1">The sequence shown here is derived from an EMBL/GenBank/DDBJ whole genome shotgun (WGS) entry which is preliminary data.</text>
</comment>
<name>A0A4Y7TH29_COPMI</name>
<keyword evidence="2" id="KW-1185">Reference proteome</keyword>
<proteinExistence type="predicted"/>
<organism evidence="1 2">
    <name type="scientific">Coprinellus micaceus</name>
    <name type="common">Glistening ink-cap mushroom</name>
    <name type="synonym">Coprinus micaceus</name>
    <dbReference type="NCBI Taxonomy" id="71717"/>
    <lineage>
        <taxon>Eukaryota</taxon>
        <taxon>Fungi</taxon>
        <taxon>Dikarya</taxon>
        <taxon>Basidiomycota</taxon>
        <taxon>Agaricomycotina</taxon>
        <taxon>Agaricomycetes</taxon>
        <taxon>Agaricomycetidae</taxon>
        <taxon>Agaricales</taxon>
        <taxon>Agaricineae</taxon>
        <taxon>Psathyrellaceae</taxon>
        <taxon>Coprinellus</taxon>
    </lineage>
</organism>